<evidence type="ECO:0000256" key="3">
    <source>
        <dbReference type="ARBA" id="ARBA00012438"/>
    </source>
</evidence>
<dbReference type="PROSITE" id="PS50109">
    <property type="entry name" value="HIS_KIN"/>
    <property type="match status" value="1"/>
</dbReference>
<dbReference type="CDD" id="cd06225">
    <property type="entry name" value="HAMP"/>
    <property type="match status" value="1"/>
</dbReference>
<dbReference type="Proteomes" id="UP000316096">
    <property type="component" value="Unassembled WGS sequence"/>
</dbReference>
<dbReference type="InterPro" id="IPR003594">
    <property type="entry name" value="HATPase_dom"/>
</dbReference>
<evidence type="ECO:0000256" key="8">
    <source>
        <dbReference type="ARBA" id="ARBA00022989"/>
    </source>
</evidence>
<comment type="subcellular location">
    <subcellularLocation>
        <location evidence="2">Cell membrane</location>
    </subcellularLocation>
</comment>
<gene>
    <name evidence="15" type="ORF">FB559_1247</name>
</gene>
<feature type="domain" description="HAMP" evidence="14">
    <location>
        <begin position="120"/>
        <end position="173"/>
    </location>
</feature>
<dbReference type="RefSeq" id="WP_141954185.1">
    <property type="nucleotide sequence ID" value="NZ_VFOZ01000001.1"/>
</dbReference>
<keyword evidence="7 15" id="KW-0418">Kinase</keyword>
<evidence type="ECO:0000259" key="13">
    <source>
        <dbReference type="PROSITE" id="PS50109"/>
    </source>
</evidence>
<dbReference type="InterPro" id="IPR004358">
    <property type="entry name" value="Sig_transdc_His_kin-like_C"/>
</dbReference>
<dbReference type="AlphaFoldDB" id="A0A543CF69"/>
<name>A0A543CF69_9ACTN</name>
<evidence type="ECO:0000256" key="6">
    <source>
        <dbReference type="ARBA" id="ARBA00022692"/>
    </source>
</evidence>
<evidence type="ECO:0000256" key="11">
    <source>
        <dbReference type="SAM" id="Coils"/>
    </source>
</evidence>
<dbReference type="InterPro" id="IPR003661">
    <property type="entry name" value="HisK_dim/P_dom"/>
</dbReference>
<sequence length="393" mass="42316">MRPPATVRVRLTALYGGLFLLTATLLLVVVNLLLGRALNHKVTMIAVSARDVRPPWGVAAPPPPGDVLYGRQPEEFPPGSPGRTAAILRDSALSYQWGVTIIAIVVLAAIAVVAGWWLSGRVLRPLHHITATARRLSLSNLDERIALEGPRDELKELADTFDAMLARLERAVESQRRFIANASHELRTPLAIQRAAIQIGLADASPEQVERMRGELLEANRRSERLIDGLLTLARGERGLDAREPVRLDEIVGEAADRLRAAAEEGGIAIRLETRPLTVVGDGVLLTQLVTNLLSNAVRYNHPGGEVRVEMSPEQGLTVRNTGPVVPAERVPELFEPFRRLHAPRTGTADGAGLGLSIVASIAQAHEATLSACPNPGGGLDITVRPRVVVLTG</sequence>
<accession>A0A543CF69</accession>
<dbReference type="PROSITE" id="PS50885">
    <property type="entry name" value="HAMP"/>
    <property type="match status" value="1"/>
</dbReference>
<dbReference type="InterPro" id="IPR036890">
    <property type="entry name" value="HATPase_C_sf"/>
</dbReference>
<evidence type="ECO:0000256" key="2">
    <source>
        <dbReference type="ARBA" id="ARBA00004236"/>
    </source>
</evidence>
<keyword evidence="5" id="KW-0808">Transferase</keyword>
<dbReference type="Pfam" id="PF00512">
    <property type="entry name" value="HisKA"/>
    <property type="match status" value="1"/>
</dbReference>
<feature type="transmembrane region" description="Helical" evidence="12">
    <location>
        <begin position="12"/>
        <end position="34"/>
    </location>
</feature>
<proteinExistence type="predicted"/>
<dbReference type="GO" id="GO:0000155">
    <property type="term" value="F:phosphorelay sensor kinase activity"/>
    <property type="evidence" value="ECO:0007669"/>
    <property type="project" value="InterPro"/>
</dbReference>
<dbReference type="SUPFAM" id="SSF55874">
    <property type="entry name" value="ATPase domain of HSP90 chaperone/DNA topoisomerase II/histidine kinase"/>
    <property type="match status" value="1"/>
</dbReference>
<keyword evidence="8 12" id="KW-1133">Transmembrane helix</keyword>
<feature type="coiled-coil region" evidence="11">
    <location>
        <begin position="151"/>
        <end position="185"/>
    </location>
</feature>
<reference evidence="15 16" key="1">
    <citation type="submission" date="2019-06" db="EMBL/GenBank/DDBJ databases">
        <title>Sequencing the genomes of 1000 actinobacteria strains.</title>
        <authorList>
            <person name="Klenk H.-P."/>
        </authorList>
    </citation>
    <scope>NUCLEOTIDE SEQUENCE [LARGE SCALE GENOMIC DNA]</scope>
    <source>
        <strain evidence="15 16">DSM 102200</strain>
    </source>
</reference>
<evidence type="ECO:0000256" key="1">
    <source>
        <dbReference type="ARBA" id="ARBA00000085"/>
    </source>
</evidence>
<dbReference type="Pfam" id="PF00672">
    <property type="entry name" value="HAMP"/>
    <property type="match status" value="1"/>
</dbReference>
<dbReference type="PANTHER" id="PTHR45436:SF5">
    <property type="entry name" value="SENSOR HISTIDINE KINASE TRCS"/>
    <property type="match status" value="1"/>
</dbReference>
<protein>
    <recommendedName>
        <fullName evidence="3">histidine kinase</fullName>
        <ecNumber evidence="3">2.7.13.3</ecNumber>
    </recommendedName>
</protein>
<feature type="transmembrane region" description="Helical" evidence="12">
    <location>
        <begin position="97"/>
        <end position="118"/>
    </location>
</feature>
<evidence type="ECO:0000313" key="16">
    <source>
        <dbReference type="Proteomes" id="UP000316096"/>
    </source>
</evidence>
<dbReference type="Pfam" id="PF02518">
    <property type="entry name" value="HATPase_c"/>
    <property type="match status" value="1"/>
</dbReference>
<evidence type="ECO:0000256" key="5">
    <source>
        <dbReference type="ARBA" id="ARBA00022679"/>
    </source>
</evidence>
<dbReference type="EMBL" id="VFOZ01000001">
    <property type="protein sequence ID" value="TQL95739.1"/>
    <property type="molecule type" value="Genomic_DNA"/>
</dbReference>
<dbReference type="Gene3D" id="1.10.287.130">
    <property type="match status" value="1"/>
</dbReference>
<dbReference type="SMART" id="SM00304">
    <property type="entry name" value="HAMP"/>
    <property type="match status" value="1"/>
</dbReference>
<dbReference type="Gene3D" id="3.30.565.10">
    <property type="entry name" value="Histidine kinase-like ATPase, C-terminal domain"/>
    <property type="match status" value="1"/>
</dbReference>
<dbReference type="EC" id="2.7.13.3" evidence="3"/>
<evidence type="ECO:0000256" key="10">
    <source>
        <dbReference type="ARBA" id="ARBA00023136"/>
    </source>
</evidence>
<dbReference type="InterPro" id="IPR005467">
    <property type="entry name" value="His_kinase_dom"/>
</dbReference>
<evidence type="ECO:0000256" key="12">
    <source>
        <dbReference type="SAM" id="Phobius"/>
    </source>
</evidence>
<dbReference type="OrthoDB" id="3224230at2"/>
<dbReference type="CDD" id="cd00082">
    <property type="entry name" value="HisKA"/>
    <property type="match status" value="1"/>
</dbReference>
<evidence type="ECO:0000256" key="7">
    <source>
        <dbReference type="ARBA" id="ARBA00022777"/>
    </source>
</evidence>
<dbReference type="InterPro" id="IPR036097">
    <property type="entry name" value="HisK_dim/P_sf"/>
</dbReference>
<dbReference type="GO" id="GO:0005886">
    <property type="term" value="C:plasma membrane"/>
    <property type="evidence" value="ECO:0007669"/>
    <property type="project" value="UniProtKB-SubCell"/>
</dbReference>
<keyword evidence="10 12" id="KW-0472">Membrane</keyword>
<dbReference type="SUPFAM" id="SSF47384">
    <property type="entry name" value="Homodimeric domain of signal transducing histidine kinase"/>
    <property type="match status" value="1"/>
</dbReference>
<dbReference type="SMART" id="SM00387">
    <property type="entry name" value="HATPase_c"/>
    <property type="match status" value="1"/>
</dbReference>
<evidence type="ECO:0000256" key="9">
    <source>
        <dbReference type="ARBA" id="ARBA00023012"/>
    </source>
</evidence>
<keyword evidence="6 12" id="KW-0812">Transmembrane</keyword>
<evidence type="ECO:0000259" key="14">
    <source>
        <dbReference type="PROSITE" id="PS50885"/>
    </source>
</evidence>
<dbReference type="SUPFAM" id="SSF158472">
    <property type="entry name" value="HAMP domain-like"/>
    <property type="match status" value="1"/>
</dbReference>
<feature type="domain" description="Histidine kinase" evidence="13">
    <location>
        <begin position="181"/>
        <end position="390"/>
    </location>
</feature>
<dbReference type="Gene3D" id="6.10.340.10">
    <property type="match status" value="1"/>
</dbReference>
<keyword evidence="11" id="KW-0175">Coiled coil</keyword>
<dbReference type="PRINTS" id="PR00344">
    <property type="entry name" value="BCTRLSENSOR"/>
</dbReference>
<comment type="catalytic activity">
    <reaction evidence="1">
        <text>ATP + protein L-histidine = ADP + protein N-phospho-L-histidine.</text>
        <dbReference type="EC" id="2.7.13.3"/>
    </reaction>
</comment>
<dbReference type="InterPro" id="IPR050428">
    <property type="entry name" value="TCS_sensor_his_kinase"/>
</dbReference>
<dbReference type="SMART" id="SM00388">
    <property type="entry name" value="HisKA"/>
    <property type="match status" value="1"/>
</dbReference>
<keyword evidence="16" id="KW-1185">Reference proteome</keyword>
<comment type="caution">
    <text evidence="15">The sequence shown here is derived from an EMBL/GenBank/DDBJ whole genome shotgun (WGS) entry which is preliminary data.</text>
</comment>
<dbReference type="PANTHER" id="PTHR45436">
    <property type="entry name" value="SENSOR HISTIDINE KINASE YKOH"/>
    <property type="match status" value="1"/>
</dbReference>
<dbReference type="InterPro" id="IPR003660">
    <property type="entry name" value="HAMP_dom"/>
</dbReference>
<keyword evidence="9" id="KW-0902">Two-component regulatory system</keyword>
<organism evidence="15 16">
    <name type="scientific">Actinoallomurus bryophytorum</name>
    <dbReference type="NCBI Taxonomy" id="1490222"/>
    <lineage>
        <taxon>Bacteria</taxon>
        <taxon>Bacillati</taxon>
        <taxon>Actinomycetota</taxon>
        <taxon>Actinomycetes</taxon>
        <taxon>Streptosporangiales</taxon>
        <taxon>Thermomonosporaceae</taxon>
        <taxon>Actinoallomurus</taxon>
    </lineage>
</organism>
<evidence type="ECO:0000256" key="4">
    <source>
        <dbReference type="ARBA" id="ARBA00022553"/>
    </source>
</evidence>
<keyword evidence="4" id="KW-0597">Phosphoprotein</keyword>
<evidence type="ECO:0000313" key="15">
    <source>
        <dbReference type="EMBL" id="TQL95739.1"/>
    </source>
</evidence>